<sequence>MVGVKNNVRVALIAFRDGDKILLNRRADTNGTMWEFIGGGIEAGETPHEAIRREIVEEVNYALSTDDDLQFVDELRITYGDVQATVYCFTAQLPGLDKFSDSDEVFVRDLALFSRDEALELELLPMTRMILEDGIV</sequence>
<gene>
    <name evidence="4" type="primary">rppH_1</name>
    <name evidence="4" type="ORF">SEML1_0833</name>
</gene>
<dbReference type="RefSeq" id="WP_376753957.1">
    <property type="nucleotide sequence ID" value="NZ_CP124550.1"/>
</dbReference>
<evidence type="ECO:0000313" key="5">
    <source>
        <dbReference type="Proteomes" id="UP001177295"/>
    </source>
</evidence>
<keyword evidence="5" id="KW-1185">Reference proteome</keyword>
<dbReference type="Gene3D" id="3.90.79.10">
    <property type="entry name" value="Nucleoside Triphosphate Pyrophosphohydrolase"/>
    <property type="match status" value="1"/>
</dbReference>
<dbReference type="PANTHER" id="PTHR43046">
    <property type="entry name" value="GDP-MANNOSE MANNOSYL HYDROLASE"/>
    <property type="match status" value="1"/>
</dbReference>
<evidence type="ECO:0000256" key="1">
    <source>
        <dbReference type="ARBA" id="ARBA00001946"/>
    </source>
</evidence>
<feature type="domain" description="Nudix hydrolase" evidence="3">
    <location>
        <begin position="5"/>
        <end position="136"/>
    </location>
</feature>
<reference evidence="4 5" key="1">
    <citation type="journal article" date="2023" name="Cell">
        <title>Genetic manipulation of Patescibacteria provides mechanistic insights into microbial dark matter and the epibiotic lifestyle.</title>
        <authorList>
            <person name="Wang Y."/>
            <person name="Gallagher L.A."/>
            <person name="Andrade P.A."/>
            <person name="Liu A."/>
            <person name="Humphreys I.R."/>
            <person name="Turkarslan S."/>
            <person name="Cutler K.J."/>
            <person name="Arrieta-Ortiz M.L."/>
            <person name="Li Y."/>
            <person name="Radey M.C."/>
            <person name="McLean J.S."/>
            <person name="Cong Q."/>
            <person name="Baker D."/>
            <person name="Baliga N.S."/>
            <person name="Peterson S.B."/>
            <person name="Mougous J.D."/>
        </authorList>
    </citation>
    <scope>NUCLEOTIDE SEQUENCE [LARGE SCALE GENOMIC DNA]</scope>
    <source>
        <strain evidence="4 5">ML1</strain>
    </source>
</reference>
<dbReference type="Pfam" id="PF00293">
    <property type="entry name" value="NUDIX"/>
    <property type="match status" value="1"/>
</dbReference>
<dbReference type="InterPro" id="IPR000086">
    <property type="entry name" value="NUDIX_hydrolase_dom"/>
</dbReference>
<evidence type="ECO:0000259" key="3">
    <source>
        <dbReference type="PROSITE" id="PS51462"/>
    </source>
</evidence>
<dbReference type="PROSITE" id="PS51462">
    <property type="entry name" value="NUDIX"/>
    <property type="match status" value="1"/>
</dbReference>
<dbReference type="InterPro" id="IPR015797">
    <property type="entry name" value="NUDIX_hydrolase-like_dom_sf"/>
</dbReference>
<proteinExistence type="predicted"/>
<comment type="cofactor">
    <cofactor evidence="1">
        <name>Mg(2+)</name>
        <dbReference type="ChEBI" id="CHEBI:18420"/>
    </cofactor>
</comment>
<dbReference type="PANTHER" id="PTHR43046:SF14">
    <property type="entry name" value="MUTT_NUDIX FAMILY PROTEIN"/>
    <property type="match status" value="1"/>
</dbReference>
<keyword evidence="2 4" id="KW-0378">Hydrolase</keyword>
<dbReference type="CDD" id="cd02883">
    <property type="entry name" value="NUDIX_Hydrolase"/>
    <property type="match status" value="1"/>
</dbReference>
<name>A0ABY8X0T5_9BACT</name>
<dbReference type="GO" id="GO:0016787">
    <property type="term" value="F:hydrolase activity"/>
    <property type="evidence" value="ECO:0007669"/>
    <property type="project" value="UniProtKB-KW"/>
</dbReference>
<dbReference type="PROSITE" id="PS00893">
    <property type="entry name" value="NUDIX_BOX"/>
    <property type="match status" value="1"/>
</dbReference>
<dbReference type="InterPro" id="IPR020084">
    <property type="entry name" value="NUDIX_hydrolase_CS"/>
</dbReference>
<dbReference type="EMBL" id="CP124550">
    <property type="protein sequence ID" value="WIO46429.1"/>
    <property type="molecule type" value="Genomic_DNA"/>
</dbReference>
<accession>A0ABY8X0T5</accession>
<dbReference type="SUPFAM" id="SSF55811">
    <property type="entry name" value="Nudix"/>
    <property type="match status" value="1"/>
</dbReference>
<protein>
    <submittedName>
        <fullName evidence="4">RNA pyrophosphohydrolase</fullName>
        <ecNumber evidence="4">3.6.1.-</ecNumber>
    </submittedName>
</protein>
<evidence type="ECO:0000256" key="2">
    <source>
        <dbReference type="ARBA" id="ARBA00022801"/>
    </source>
</evidence>
<dbReference type="Proteomes" id="UP001177295">
    <property type="component" value="Chromosome"/>
</dbReference>
<evidence type="ECO:0000313" key="4">
    <source>
        <dbReference type="EMBL" id="WIO46429.1"/>
    </source>
</evidence>
<dbReference type="EC" id="3.6.1.-" evidence="4"/>
<organism evidence="4 5">
    <name type="scientific">Candidatus Southlakia epibionticum</name>
    <dbReference type="NCBI Taxonomy" id="3043284"/>
    <lineage>
        <taxon>Bacteria</taxon>
        <taxon>Candidatus Saccharimonadota</taxon>
        <taxon>Candidatus Saccharimonadia</taxon>
        <taxon>Candidatus Saccharimonadales</taxon>
        <taxon>Candidatus Saccharimonadaceae</taxon>
        <taxon>Candidatus Southlakia</taxon>
    </lineage>
</organism>